<proteinExistence type="predicted"/>
<feature type="compositionally biased region" description="Low complexity" evidence="1">
    <location>
        <begin position="230"/>
        <end position="265"/>
    </location>
</feature>
<protein>
    <submittedName>
        <fullName evidence="2">Uncharacterized protein</fullName>
    </submittedName>
</protein>
<feature type="compositionally biased region" description="Acidic residues" evidence="1">
    <location>
        <begin position="214"/>
        <end position="229"/>
    </location>
</feature>
<dbReference type="EMBL" id="JADGJD010002979">
    <property type="protein sequence ID" value="KAJ3026648.1"/>
    <property type="molecule type" value="Genomic_DNA"/>
</dbReference>
<feature type="region of interest" description="Disordered" evidence="1">
    <location>
        <begin position="195"/>
        <end position="327"/>
    </location>
</feature>
<sequence>SRFQTPYREYLSYLLSLLDTHQPRPFTKEQLGKARRRGMKGSNWTIWITPGLQQEFAWRKERWAGDATHGEFVECLLGLVEGSGSGGSGAERRSKRKLRSGGGESDGEWGVRTSKRRKSTGVDVYDDEEIEGMGFIELGNDPDEEEEDAWDLGLRKCNHYNEDGDEEDDVSEYSFAQEDELVDLAADVDDVLSSPVVGVVASPQQEQPYHHQQDDDDESDIFSDSDDLEVSPSASCASVSPTTSPHDHPTSSTFSDSDSDIFSLESDAEEPLFPCSVSPSSTAPHPHLTPPPSTTTTPLKPTHRPPATTSFPSPQPLPPSPPTSGYTYISCVDHDERQGIGDVGCGGADVRVKRERDEDDDEECEFLFRHVVWV</sequence>
<dbReference type="Proteomes" id="UP001212841">
    <property type="component" value="Unassembled WGS sequence"/>
</dbReference>
<feature type="non-terminal residue" evidence="2">
    <location>
        <position position="1"/>
    </location>
</feature>
<reference evidence="2" key="1">
    <citation type="submission" date="2020-05" db="EMBL/GenBank/DDBJ databases">
        <title>Phylogenomic resolution of chytrid fungi.</title>
        <authorList>
            <person name="Stajich J.E."/>
            <person name="Amses K."/>
            <person name="Simmons R."/>
            <person name="Seto K."/>
            <person name="Myers J."/>
            <person name="Bonds A."/>
            <person name="Quandt C.A."/>
            <person name="Barry K."/>
            <person name="Liu P."/>
            <person name="Grigoriev I."/>
            <person name="Longcore J.E."/>
            <person name="James T.Y."/>
        </authorList>
    </citation>
    <scope>NUCLEOTIDE SEQUENCE</scope>
    <source>
        <strain evidence="2">JEL0318</strain>
    </source>
</reference>
<feature type="region of interest" description="Disordered" evidence="1">
    <location>
        <begin position="83"/>
        <end position="121"/>
    </location>
</feature>
<accession>A0AAD5WVV9</accession>
<evidence type="ECO:0000256" key="1">
    <source>
        <dbReference type="SAM" id="MobiDB-lite"/>
    </source>
</evidence>
<evidence type="ECO:0000313" key="3">
    <source>
        <dbReference type="Proteomes" id="UP001212841"/>
    </source>
</evidence>
<evidence type="ECO:0000313" key="2">
    <source>
        <dbReference type="EMBL" id="KAJ3026648.1"/>
    </source>
</evidence>
<name>A0AAD5WVV9_9FUNG</name>
<organism evidence="2 3">
    <name type="scientific">Rhizophlyctis rosea</name>
    <dbReference type="NCBI Taxonomy" id="64517"/>
    <lineage>
        <taxon>Eukaryota</taxon>
        <taxon>Fungi</taxon>
        <taxon>Fungi incertae sedis</taxon>
        <taxon>Chytridiomycota</taxon>
        <taxon>Chytridiomycota incertae sedis</taxon>
        <taxon>Chytridiomycetes</taxon>
        <taxon>Rhizophlyctidales</taxon>
        <taxon>Rhizophlyctidaceae</taxon>
        <taxon>Rhizophlyctis</taxon>
    </lineage>
</organism>
<feature type="compositionally biased region" description="Pro residues" evidence="1">
    <location>
        <begin position="313"/>
        <end position="322"/>
    </location>
</feature>
<keyword evidence="3" id="KW-1185">Reference proteome</keyword>
<comment type="caution">
    <text evidence="2">The sequence shown here is derived from an EMBL/GenBank/DDBJ whole genome shotgun (WGS) entry which is preliminary data.</text>
</comment>
<feature type="compositionally biased region" description="Low complexity" evidence="1">
    <location>
        <begin position="294"/>
        <end position="312"/>
    </location>
</feature>
<gene>
    <name evidence="2" type="ORF">HK097_006319</name>
</gene>
<dbReference type="AlphaFoldDB" id="A0AAD5WVV9"/>